<proteinExistence type="predicted"/>
<dbReference type="AlphaFoldDB" id="C4GGH8"/>
<protein>
    <recommendedName>
        <fullName evidence="5">DUF2570 domain-containing protein</fullName>
    </recommendedName>
</protein>
<evidence type="ECO:0000313" key="3">
    <source>
        <dbReference type="EMBL" id="EEP69334.1"/>
    </source>
</evidence>
<keyword evidence="4" id="KW-1185">Reference proteome</keyword>
<keyword evidence="1" id="KW-0175">Coiled coil</keyword>
<dbReference type="HOGENOM" id="CLU_2259992_0_0_4"/>
<feature type="coiled-coil region" evidence="1">
    <location>
        <begin position="29"/>
        <end position="84"/>
    </location>
</feature>
<feature type="signal peptide" evidence="2">
    <location>
        <begin position="1"/>
        <end position="24"/>
    </location>
</feature>
<dbReference type="Proteomes" id="UP000003009">
    <property type="component" value="Unassembled WGS sequence"/>
</dbReference>
<reference evidence="3" key="1">
    <citation type="submission" date="2009-04" db="EMBL/GenBank/DDBJ databases">
        <authorList>
            <person name="Weinstock G."/>
            <person name="Sodergren E."/>
            <person name="Clifton S."/>
            <person name="Fulton L."/>
            <person name="Fulton B."/>
            <person name="Courtney L."/>
            <person name="Fronick C."/>
            <person name="Harrison M."/>
            <person name="Strong C."/>
            <person name="Farmer C."/>
            <person name="Delahaunty K."/>
            <person name="Markovic C."/>
            <person name="Hall O."/>
            <person name="Minx P."/>
            <person name="Tomlinson C."/>
            <person name="Mitreva M."/>
            <person name="Nelson J."/>
            <person name="Hou S."/>
            <person name="Wollam A."/>
            <person name="Pepin K.H."/>
            <person name="Johnson M."/>
            <person name="Bhonagiri V."/>
            <person name="Nash W.E."/>
            <person name="Warren W."/>
            <person name="Chinwalla A."/>
            <person name="Mardis E.R."/>
            <person name="Wilson R.K."/>
        </authorList>
    </citation>
    <scope>NUCLEOTIDE SEQUENCE [LARGE SCALE GENOMIC DNA]</scope>
    <source>
        <strain evidence="3">ATCC 51147</strain>
    </source>
</reference>
<sequence length="103" mass="11621">MTLQTKLILLFSLAWLIAMSSTLHQTRQLKATQQQRDTLAQTLNSERNKTQALIRANAQLNQQLQIAQQRAAQQQSQINHALQNNPQWAAQALPADIQKALNP</sequence>
<dbReference type="EMBL" id="ACJW02000002">
    <property type="protein sequence ID" value="EEP69334.1"/>
    <property type="molecule type" value="Genomic_DNA"/>
</dbReference>
<organism evidence="3 4">
    <name type="scientific">Kingella oralis ATCC 51147</name>
    <dbReference type="NCBI Taxonomy" id="629741"/>
    <lineage>
        <taxon>Bacteria</taxon>
        <taxon>Pseudomonadati</taxon>
        <taxon>Pseudomonadota</taxon>
        <taxon>Betaproteobacteria</taxon>
        <taxon>Neisseriales</taxon>
        <taxon>Neisseriaceae</taxon>
        <taxon>Kingella</taxon>
    </lineage>
</organism>
<keyword evidence="2" id="KW-0732">Signal</keyword>
<name>C4GGH8_9NEIS</name>
<evidence type="ECO:0000313" key="4">
    <source>
        <dbReference type="Proteomes" id="UP000003009"/>
    </source>
</evidence>
<evidence type="ECO:0008006" key="5">
    <source>
        <dbReference type="Google" id="ProtNLM"/>
    </source>
</evidence>
<feature type="chain" id="PRO_5002936692" description="DUF2570 domain-containing protein" evidence="2">
    <location>
        <begin position="25"/>
        <end position="103"/>
    </location>
</feature>
<dbReference type="RefSeq" id="WP_003795386.1">
    <property type="nucleotide sequence ID" value="NZ_GG665871.1"/>
</dbReference>
<comment type="caution">
    <text evidence="3">The sequence shown here is derived from an EMBL/GenBank/DDBJ whole genome shotgun (WGS) entry which is preliminary data.</text>
</comment>
<dbReference type="GeneID" id="84906519"/>
<evidence type="ECO:0000256" key="2">
    <source>
        <dbReference type="SAM" id="SignalP"/>
    </source>
</evidence>
<evidence type="ECO:0000256" key="1">
    <source>
        <dbReference type="SAM" id="Coils"/>
    </source>
</evidence>
<gene>
    <name evidence="3" type="ORF">GCWU000324_01247</name>
</gene>
<accession>C4GGH8</accession>
<dbReference type="STRING" id="629741.GCWU000324_01247"/>